<dbReference type="GO" id="GO:0019843">
    <property type="term" value="F:rRNA binding"/>
    <property type="evidence" value="ECO:0007669"/>
    <property type="project" value="UniProtKB-UniRule"/>
</dbReference>
<dbReference type="InterPro" id="IPR057258">
    <property type="entry name" value="Ribosomal_uS3"/>
</dbReference>
<dbReference type="CDD" id="cd02412">
    <property type="entry name" value="KH-II_30S_S3"/>
    <property type="match status" value="1"/>
</dbReference>
<evidence type="ECO:0000313" key="11">
    <source>
        <dbReference type="EMBL" id="OHA06930.1"/>
    </source>
</evidence>
<evidence type="ECO:0000256" key="6">
    <source>
        <dbReference type="ARBA" id="ARBA00024998"/>
    </source>
</evidence>
<dbReference type="GO" id="GO:0003735">
    <property type="term" value="F:structural constituent of ribosome"/>
    <property type="evidence" value="ECO:0007669"/>
    <property type="project" value="InterPro"/>
</dbReference>
<dbReference type="FunFam" id="3.30.300.20:FF:000001">
    <property type="entry name" value="30S ribosomal protein S3"/>
    <property type="match status" value="1"/>
</dbReference>
<dbReference type="Gene3D" id="3.30.300.20">
    <property type="match status" value="1"/>
</dbReference>
<dbReference type="InterPro" id="IPR001351">
    <property type="entry name" value="Ribosomal_uS3_C"/>
</dbReference>
<dbReference type="InterPro" id="IPR009019">
    <property type="entry name" value="KH_sf_prok-type"/>
</dbReference>
<keyword evidence="3 8" id="KW-0694">RNA-binding</keyword>
<sequence length="231" mass="26846">MTHKVHPFIFRIGQTTNWKSRWFSMKNYQEYLREDTGIREWLMKKLKTSHVSDINIERSPNVMNIIIRTARPGILIGRGGEGSQKLKKEIEKKIISIWKTIPLRRRPSLPKREIKITIEDIKSPNTNAAVMAQNIADELEKRIPFRRAMKQALEKVSSQKEVKGVKISISGRLDGSEMARYEWLKSGRIPLQTIRADLDFGQREALTKYGIIGVKVWIYKGDVFEKVEGRK</sequence>
<dbReference type="PROSITE" id="PS50823">
    <property type="entry name" value="KH_TYPE_2"/>
    <property type="match status" value="1"/>
</dbReference>
<dbReference type="GO" id="GO:0022627">
    <property type="term" value="C:cytosolic small ribosomal subunit"/>
    <property type="evidence" value="ECO:0007669"/>
    <property type="project" value="TreeGrafter"/>
</dbReference>
<dbReference type="PROSITE" id="PS00548">
    <property type="entry name" value="RIBOSOMAL_S3"/>
    <property type="match status" value="1"/>
</dbReference>
<dbReference type="AlphaFoldDB" id="A0A1G2L5T1"/>
<gene>
    <name evidence="8" type="primary">rpsC</name>
    <name evidence="11" type="ORF">A2934_01405</name>
</gene>
<dbReference type="Pfam" id="PF00189">
    <property type="entry name" value="Ribosomal_S3_C"/>
    <property type="match status" value="1"/>
</dbReference>
<name>A0A1G2L5T1_9BACT</name>
<dbReference type="InterPro" id="IPR036419">
    <property type="entry name" value="Ribosomal_S3_C_sf"/>
</dbReference>
<dbReference type="InterPro" id="IPR004087">
    <property type="entry name" value="KH_dom"/>
</dbReference>
<evidence type="ECO:0000256" key="3">
    <source>
        <dbReference type="ARBA" id="ARBA00022884"/>
    </source>
</evidence>
<dbReference type="SUPFAM" id="SSF54821">
    <property type="entry name" value="Ribosomal protein S3 C-terminal domain"/>
    <property type="match status" value="1"/>
</dbReference>
<dbReference type="Pfam" id="PF07650">
    <property type="entry name" value="KH_2"/>
    <property type="match status" value="1"/>
</dbReference>
<dbReference type="HAMAP" id="MF_01309_B">
    <property type="entry name" value="Ribosomal_uS3_B"/>
    <property type="match status" value="1"/>
</dbReference>
<keyword evidence="5 8" id="KW-0687">Ribonucleoprotein</keyword>
<dbReference type="SMART" id="SM00322">
    <property type="entry name" value="KH"/>
    <property type="match status" value="1"/>
</dbReference>
<dbReference type="NCBIfam" id="TIGR01009">
    <property type="entry name" value="rpsC_bact"/>
    <property type="match status" value="1"/>
</dbReference>
<evidence type="ECO:0000256" key="5">
    <source>
        <dbReference type="ARBA" id="ARBA00023274"/>
    </source>
</evidence>
<dbReference type="GO" id="GO:0006412">
    <property type="term" value="P:translation"/>
    <property type="evidence" value="ECO:0007669"/>
    <property type="project" value="UniProtKB-UniRule"/>
</dbReference>
<organism evidence="11 12">
    <name type="scientific">Candidatus Sungbacteria bacterium RIFCSPLOWO2_01_FULL_47_10</name>
    <dbReference type="NCBI Taxonomy" id="1802276"/>
    <lineage>
        <taxon>Bacteria</taxon>
        <taxon>Candidatus Sungiibacteriota</taxon>
    </lineage>
</organism>
<evidence type="ECO:0000259" key="10">
    <source>
        <dbReference type="PROSITE" id="PS50823"/>
    </source>
</evidence>
<dbReference type="Proteomes" id="UP000177982">
    <property type="component" value="Unassembled WGS sequence"/>
</dbReference>
<feature type="domain" description="KH type-2" evidence="10">
    <location>
        <begin position="38"/>
        <end position="122"/>
    </location>
</feature>
<dbReference type="InterPro" id="IPR018280">
    <property type="entry name" value="Ribosomal_uS3_CS"/>
</dbReference>
<accession>A0A1G2L5T1</accession>
<evidence type="ECO:0000256" key="4">
    <source>
        <dbReference type="ARBA" id="ARBA00022980"/>
    </source>
</evidence>
<dbReference type="InterPro" id="IPR004044">
    <property type="entry name" value="KH_dom_type_2"/>
</dbReference>
<evidence type="ECO:0000256" key="7">
    <source>
        <dbReference type="ARBA" id="ARBA00035257"/>
    </source>
</evidence>
<dbReference type="Gene3D" id="3.30.1140.32">
    <property type="entry name" value="Ribosomal protein S3, C-terminal domain"/>
    <property type="match status" value="1"/>
</dbReference>
<reference evidence="11 12" key="1">
    <citation type="journal article" date="2016" name="Nat. Commun.">
        <title>Thousands of microbial genomes shed light on interconnected biogeochemical processes in an aquifer system.</title>
        <authorList>
            <person name="Anantharaman K."/>
            <person name="Brown C.T."/>
            <person name="Hug L.A."/>
            <person name="Sharon I."/>
            <person name="Castelle C.J."/>
            <person name="Probst A.J."/>
            <person name="Thomas B.C."/>
            <person name="Singh A."/>
            <person name="Wilkins M.J."/>
            <person name="Karaoz U."/>
            <person name="Brodie E.L."/>
            <person name="Williams K.H."/>
            <person name="Hubbard S.S."/>
            <person name="Banfield J.F."/>
        </authorList>
    </citation>
    <scope>NUCLEOTIDE SEQUENCE [LARGE SCALE GENOMIC DNA]</scope>
</reference>
<comment type="caution">
    <text evidence="11">The sequence shown here is derived from an EMBL/GenBank/DDBJ whole genome shotgun (WGS) entry which is preliminary data.</text>
</comment>
<keyword evidence="4 8" id="KW-0689">Ribosomal protein</keyword>
<protein>
    <recommendedName>
        <fullName evidence="7 8">Small ribosomal subunit protein uS3</fullName>
    </recommendedName>
</protein>
<dbReference type="InterPro" id="IPR015946">
    <property type="entry name" value="KH_dom-like_a/b"/>
</dbReference>
<dbReference type="SUPFAM" id="SSF54814">
    <property type="entry name" value="Prokaryotic type KH domain (KH-domain type II)"/>
    <property type="match status" value="1"/>
</dbReference>
<proteinExistence type="inferred from homology"/>
<evidence type="ECO:0000256" key="9">
    <source>
        <dbReference type="RuleBase" id="RU003624"/>
    </source>
</evidence>
<dbReference type="PANTHER" id="PTHR11760">
    <property type="entry name" value="30S/40S RIBOSOMAL PROTEIN S3"/>
    <property type="match status" value="1"/>
</dbReference>
<evidence type="ECO:0000313" key="12">
    <source>
        <dbReference type="Proteomes" id="UP000177982"/>
    </source>
</evidence>
<evidence type="ECO:0000256" key="1">
    <source>
        <dbReference type="ARBA" id="ARBA00010761"/>
    </source>
</evidence>
<dbReference type="EMBL" id="MHQO01000020">
    <property type="protein sequence ID" value="OHA06930.1"/>
    <property type="molecule type" value="Genomic_DNA"/>
</dbReference>
<dbReference type="GO" id="GO:0003729">
    <property type="term" value="F:mRNA binding"/>
    <property type="evidence" value="ECO:0007669"/>
    <property type="project" value="UniProtKB-UniRule"/>
</dbReference>
<comment type="subunit">
    <text evidence="8">Part of the 30S ribosomal subunit. Forms a tight complex with proteins S10 and S14.</text>
</comment>
<comment type="function">
    <text evidence="6 8">Binds the lower part of the 30S subunit head. Binds mRNA in the 70S ribosome, positioning it for translation.</text>
</comment>
<comment type="similarity">
    <text evidence="1 8 9">Belongs to the universal ribosomal protein uS3 family.</text>
</comment>
<keyword evidence="2 8" id="KW-0699">rRNA-binding</keyword>
<evidence type="ECO:0000256" key="8">
    <source>
        <dbReference type="HAMAP-Rule" id="MF_01309"/>
    </source>
</evidence>
<evidence type="ECO:0000256" key="2">
    <source>
        <dbReference type="ARBA" id="ARBA00022730"/>
    </source>
</evidence>
<dbReference type="InterPro" id="IPR005704">
    <property type="entry name" value="Ribosomal_uS3_bac-typ"/>
</dbReference>
<dbReference type="PANTHER" id="PTHR11760:SF19">
    <property type="entry name" value="SMALL RIBOSOMAL SUBUNIT PROTEIN US3C"/>
    <property type="match status" value="1"/>
</dbReference>